<dbReference type="Pfam" id="PF13585">
    <property type="entry name" value="CHU_C"/>
    <property type="match status" value="1"/>
</dbReference>
<sequence>QSPDEIIVNQYIDLNGTTNTFLFILNVDRIPNNRMRIYNRWGVLVFDGENYNNVNNIFNGRSMGRSTLAANDFLPAGVYYYIFEYENQQGNMITDSDYLYINSK</sequence>
<feature type="non-terminal residue" evidence="1">
    <location>
        <position position="1"/>
    </location>
</feature>
<dbReference type="EMBL" id="JAVRHR010000009">
    <property type="protein sequence ID" value="MDT0608615.1"/>
    <property type="molecule type" value="Genomic_DNA"/>
</dbReference>
<organism evidence="1 2">
    <name type="scientific">Croceitalea rosinachiae</name>
    <dbReference type="NCBI Taxonomy" id="3075596"/>
    <lineage>
        <taxon>Bacteria</taxon>
        <taxon>Pseudomonadati</taxon>
        <taxon>Bacteroidota</taxon>
        <taxon>Flavobacteriia</taxon>
        <taxon>Flavobacteriales</taxon>
        <taxon>Flavobacteriaceae</taxon>
        <taxon>Croceitalea</taxon>
    </lineage>
</organism>
<dbReference type="RefSeq" id="WP_311353351.1">
    <property type="nucleotide sequence ID" value="NZ_JAVRHR010000009.1"/>
</dbReference>
<keyword evidence="2" id="KW-1185">Reference proteome</keyword>
<dbReference type="Proteomes" id="UP001255246">
    <property type="component" value="Unassembled WGS sequence"/>
</dbReference>
<name>A0ABU3AFM2_9FLAO</name>
<protein>
    <submittedName>
        <fullName evidence="1">Gliding motility-associated C-terminal domain-containing protein</fullName>
    </submittedName>
</protein>
<comment type="caution">
    <text evidence="1">The sequence shown here is derived from an EMBL/GenBank/DDBJ whole genome shotgun (WGS) entry which is preliminary data.</text>
</comment>
<accession>A0ABU3AFM2</accession>
<reference evidence="1 2" key="1">
    <citation type="submission" date="2023-09" db="EMBL/GenBank/DDBJ databases">
        <authorList>
            <person name="Rey-Velasco X."/>
        </authorList>
    </citation>
    <scope>NUCLEOTIDE SEQUENCE [LARGE SCALE GENOMIC DNA]</scope>
    <source>
        <strain evidence="1 2">F388</strain>
    </source>
</reference>
<proteinExistence type="predicted"/>
<gene>
    <name evidence="1" type="ORF">RM706_16365</name>
</gene>
<evidence type="ECO:0000313" key="1">
    <source>
        <dbReference type="EMBL" id="MDT0608615.1"/>
    </source>
</evidence>
<evidence type="ECO:0000313" key="2">
    <source>
        <dbReference type="Proteomes" id="UP001255246"/>
    </source>
</evidence>